<sequence length="275" mass="31703">MNYYLFVWNPLVWEWPNLEQAIEQINERGSYIEDWSCSAHRKVKPGDRAFLMKLGVAPKGIIGSAIIISDAVRTDGRRGEEKIVSRMRVKLDFDILLNPDVDPILPYDILNQGEFSKQNWLSQSSGISIRPNLVAELEALWFDFVSTQGLRNNPFTAQNEQHLYMEGASNQILVTKYERNIQARKRCLEHHGYSCMACKLNFRDRYGDVGKNYIHVHHKSQISKIGKSYSVNPLEDLVPVCPNCHAMIHQRQNPYTIEEVSQFLDRTTSDQMISS</sequence>
<dbReference type="InterPro" id="IPR015947">
    <property type="entry name" value="PUA-like_sf"/>
</dbReference>
<gene>
    <name evidence="2" type="ORF">NFI80_01455</name>
</gene>
<evidence type="ECO:0000313" key="2">
    <source>
        <dbReference type="EMBL" id="USJ31411.1"/>
    </source>
</evidence>
<dbReference type="CDD" id="cd00085">
    <property type="entry name" value="HNHc"/>
    <property type="match status" value="1"/>
</dbReference>
<feature type="domain" description="HNH" evidence="1">
    <location>
        <begin position="195"/>
        <end position="251"/>
    </location>
</feature>
<organism evidence="2 3">
    <name type="scientific">Dyadobacter chenhuakuii</name>
    <dbReference type="NCBI Taxonomy" id="2909339"/>
    <lineage>
        <taxon>Bacteria</taxon>
        <taxon>Pseudomonadati</taxon>
        <taxon>Bacteroidota</taxon>
        <taxon>Cytophagia</taxon>
        <taxon>Cytophagales</taxon>
        <taxon>Spirosomataceae</taxon>
        <taxon>Dyadobacter</taxon>
    </lineage>
</organism>
<evidence type="ECO:0000313" key="3">
    <source>
        <dbReference type="Proteomes" id="UP001055420"/>
    </source>
</evidence>
<dbReference type="GO" id="GO:0004519">
    <property type="term" value="F:endonuclease activity"/>
    <property type="evidence" value="ECO:0007669"/>
    <property type="project" value="UniProtKB-KW"/>
</dbReference>
<evidence type="ECO:0000259" key="1">
    <source>
        <dbReference type="Pfam" id="PF01844"/>
    </source>
</evidence>
<dbReference type="Proteomes" id="UP001055420">
    <property type="component" value="Chromosome"/>
</dbReference>
<keyword evidence="2" id="KW-0255">Endonuclease</keyword>
<dbReference type="Pfam" id="PF01844">
    <property type="entry name" value="HNH"/>
    <property type="match status" value="1"/>
</dbReference>
<dbReference type="InterPro" id="IPR003615">
    <property type="entry name" value="HNH_nuc"/>
</dbReference>
<keyword evidence="3" id="KW-1185">Reference proteome</keyword>
<accession>A0ABY4XMC6</accession>
<reference evidence="2" key="1">
    <citation type="submission" date="2022-06" db="EMBL/GenBank/DDBJ databases">
        <title>Novel species in genus Dyadobacter.</title>
        <authorList>
            <person name="Ma C."/>
        </authorList>
    </citation>
    <scope>NUCLEOTIDE SEQUENCE</scope>
    <source>
        <strain evidence="2">CY22</strain>
    </source>
</reference>
<keyword evidence="2" id="KW-0540">Nuclease</keyword>
<dbReference type="InterPro" id="IPR002711">
    <property type="entry name" value="HNH"/>
</dbReference>
<dbReference type="RefSeq" id="WP_235164451.1">
    <property type="nucleotide sequence ID" value="NZ_CP098805.1"/>
</dbReference>
<dbReference type="EMBL" id="CP098805">
    <property type="protein sequence ID" value="USJ31411.1"/>
    <property type="molecule type" value="Genomic_DNA"/>
</dbReference>
<name>A0ABY4XMC6_9BACT</name>
<proteinExistence type="predicted"/>
<dbReference type="SUPFAM" id="SSF88697">
    <property type="entry name" value="PUA domain-like"/>
    <property type="match status" value="1"/>
</dbReference>
<keyword evidence="2" id="KW-0378">Hydrolase</keyword>
<protein>
    <submittedName>
        <fullName evidence="2">HNH endonuclease</fullName>
    </submittedName>
</protein>